<accession>A0A167P500</accession>
<dbReference type="FunCoup" id="A0A167P500">
    <property type="interactions" value="108"/>
</dbReference>
<feature type="repeat" description="WD" evidence="3">
    <location>
        <begin position="203"/>
        <end position="244"/>
    </location>
</feature>
<feature type="repeat" description="WD" evidence="3">
    <location>
        <begin position="58"/>
        <end position="97"/>
    </location>
</feature>
<dbReference type="Proteomes" id="UP000077315">
    <property type="component" value="Unassembled WGS sequence"/>
</dbReference>
<protein>
    <submittedName>
        <fullName evidence="5">Uncharacterized protein</fullName>
    </submittedName>
</protein>
<dbReference type="AlphaFoldDB" id="A0A167P500"/>
<dbReference type="Pfam" id="PF00400">
    <property type="entry name" value="WD40"/>
    <property type="match status" value="5"/>
</dbReference>
<dbReference type="SMART" id="SM00320">
    <property type="entry name" value="WD40"/>
    <property type="match status" value="7"/>
</dbReference>
<dbReference type="RefSeq" id="XP_018295298.1">
    <property type="nucleotide sequence ID" value="XM_018429399.1"/>
</dbReference>
<keyword evidence="2" id="KW-0677">Repeat</keyword>
<dbReference type="OrthoDB" id="190105at2759"/>
<feature type="compositionally biased region" description="Basic and acidic residues" evidence="4">
    <location>
        <begin position="382"/>
        <end position="398"/>
    </location>
</feature>
<dbReference type="STRING" id="763407.A0A167P500"/>
<dbReference type="PROSITE" id="PS00678">
    <property type="entry name" value="WD_REPEATS_1"/>
    <property type="match status" value="2"/>
</dbReference>
<dbReference type="GeneID" id="28990305"/>
<evidence type="ECO:0000256" key="4">
    <source>
        <dbReference type="SAM" id="MobiDB-lite"/>
    </source>
</evidence>
<dbReference type="PANTHER" id="PTHR22847">
    <property type="entry name" value="WD40 REPEAT PROTEIN"/>
    <property type="match status" value="1"/>
</dbReference>
<reference evidence="6" key="1">
    <citation type="submission" date="2015-06" db="EMBL/GenBank/DDBJ databases">
        <title>Expansion of signal transduction pathways in fungi by whole-genome duplication.</title>
        <authorList>
            <consortium name="DOE Joint Genome Institute"/>
            <person name="Corrochano L.M."/>
            <person name="Kuo A."/>
            <person name="Marcet-Houben M."/>
            <person name="Polaino S."/>
            <person name="Salamov A."/>
            <person name="Villalobos J.M."/>
            <person name="Alvarez M.I."/>
            <person name="Avalos J."/>
            <person name="Benito E.P."/>
            <person name="Benoit I."/>
            <person name="Burger G."/>
            <person name="Camino L.P."/>
            <person name="Canovas D."/>
            <person name="Cerda-Olmedo E."/>
            <person name="Cheng J.-F."/>
            <person name="Dominguez A."/>
            <person name="Elias M."/>
            <person name="Eslava A.P."/>
            <person name="Glaser F."/>
            <person name="Grimwood J."/>
            <person name="Gutierrez G."/>
            <person name="Heitman J."/>
            <person name="Henrissat B."/>
            <person name="Iturriaga E.A."/>
            <person name="Lang B.F."/>
            <person name="Lavin J.L."/>
            <person name="Lee S."/>
            <person name="Li W."/>
            <person name="Lindquist E."/>
            <person name="Lopez-Garcia S."/>
            <person name="Luque E.M."/>
            <person name="Marcos A.T."/>
            <person name="Martin J."/>
            <person name="McCluskey K."/>
            <person name="Medina H.R."/>
            <person name="Miralles-Duran A."/>
            <person name="Miyazaki A."/>
            <person name="Munoz-Torres E."/>
            <person name="Oguiza J.A."/>
            <person name="Ohm R."/>
            <person name="Olmedo M."/>
            <person name="Orejas M."/>
            <person name="Ortiz-Castellanos L."/>
            <person name="Pisabarro A.G."/>
            <person name="Rodriguez-Romero J."/>
            <person name="Ruiz-Herrera J."/>
            <person name="Ruiz-Vazquez R."/>
            <person name="Sanz C."/>
            <person name="Schackwitz W."/>
            <person name="Schmutz J."/>
            <person name="Shahriari M."/>
            <person name="Shelest E."/>
            <person name="Silva-Franco F."/>
            <person name="Soanes D."/>
            <person name="Syed K."/>
            <person name="Tagua V.G."/>
            <person name="Talbot N.J."/>
            <person name="Thon M."/>
            <person name="De vries R.P."/>
            <person name="Wiebenga A."/>
            <person name="Yadav J.S."/>
            <person name="Braun E.L."/>
            <person name="Baker S."/>
            <person name="Garre V."/>
            <person name="Horwitz B."/>
            <person name="Torres-Martinez S."/>
            <person name="Idnurm A."/>
            <person name="Herrera-Estrella A."/>
            <person name="Gabaldon T."/>
            <person name="Grigoriev I.V."/>
        </authorList>
    </citation>
    <scope>NUCLEOTIDE SEQUENCE [LARGE SCALE GENOMIC DNA]</scope>
    <source>
        <strain evidence="6">NRRL 1555(-)</strain>
    </source>
</reference>
<evidence type="ECO:0000313" key="5">
    <source>
        <dbReference type="EMBL" id="OAD77258.1"/>
    </source>
</evidence>
<dbReference type="PROSITE" id="PS50294">
    <property type="entry name" value="WD_REPEATS_REGION"/>
    <property type="match status" value="4"/>
</dbReference>
<dbReference type="PANTHER" id="PTHR22847:SF741">
    <property type="entry name" value="E3 UBIQUITIN LIGASE COMPLEX SCF SUBUNIT SCONB-RELATED"/>
    <property type="match status" value="1"/>
</dbReference>
<organism evidence="5 6">
    <name type="scientific">Phycomyces blakesleeanus (strain ATCC 8743b / DSM 1359 / FGSC 10004 / NBRC 33097 / NRRL 1555)</name>
    <dbReference type="NCBI Taxonomy" id="763407"/>
    <lineage>
        <taxon>Eukaryota</taxon>
        <taxon>Fungi</taxon>
        <taxon>Fungi incertae sedis</taxon>
        <taxon>Mucoromycota</taxon>
        <taxon>Mucoromycotina</taxon>
        <taxon>Mucoromycetes</taxon>
        <taxon>Mucorales</taxon>
        <taxon>Phycomycetaceae</taxon>
        <taxon>Phycomyces</taxon>
    </lineage>
</organism>
<keyword evidence="6" id="KW-1185">Reference proteome</keyword>
<dbReference type="InterPro" id="IPR019775">
    <property type="entry name" value="WD40_repeat_CS"/>
</dbReference>
<dbReference type="InterPro" id="IPR020472">
    <property type="entry name" value="WD40_PAC1"/>
</dbReference>
<evidence type="ECO:0000256" key="2">
    <source>
        <dbReference type="ARBA" id="ARBA00022737"/>
    </source>
</evidence>
<dbReference type="Gene3D" id="2.130.10.10">
    <property type="entry name" value="YVTN repeat-like/Quinoprotein amine dehydrogenase"/>
    <property type="match status" value="1"/>
</dbReference>
<evidence type="ECO:0000256" key="3">
    <source>
        <dbReference type="PROSITE-ProRule" id="PRU00221"/>
    </source>
</evidence>
<dbReference type="CDD" id="cd00200">
    <property type="entry name" value="WD40"/>
    <property type="match status" value="1"/>
</dbReference>
<dbReference type="InParanoid" id="A0A167P500"/>
<keyword evidence="1 3" id="KW-0853">WD repeat</keyword>
<dbReference type="PROSITE" id="PS50082">
    <property type="entry name" value="WD_REPEATS_2"/>
    <property type="match status" value="4"/>
</dbReference>
<dbReference type="SUPFAM" id="SSF50978">
    <property type="entry name" value="WD40 repeat-like"/>
    <property type="match status" value="1"/>
</dbReference>
<dbReference type="EMBL" id="KV440974">
    <property type="protein sequence ID" value="OAD77258.1"/>
    <property type="molecule type" value="Genomic_DNA"/>
</dbReference>
<name>A0A167P500_PHYB8</name>
<feature type="region of interest" description="Disordered" evidence="4">
    <location>
        <begin position="382"/>
        <end position="403"/>
    </location>
</feature>
<dbReference type="InterPro" id="IPR001680">
    <property type="entry name" value="WD40_rpt"/>
</dbReference>
<proteinExistence type="predicted"/>
<gene>
    <name evidence="5" type="ORF">PHYBLDRAFT_131023</name>
</gene>
<evidence type="ECO:0000256" key="1">
    <source>
        <dbReference type="ARBA" id="ARBA00022574"/>
    </source>
</evidence>
<dbReference type="InterPro" id="IPR036322">
    <property type="entry name" value="WD40_repeat_dom_sf"/>
</dbReference>
<sequence>MDIQSNWKLGRAAQLSFPATGTGLITCLTIHDDTIISASDDSSITITDINTGKFIKSLQGHKGGVWSMEVFGNSLVTGSTDRTVRIWDIQAGLCTHIFTGFTSSVRSLALVIPALLKGDKPEPLAPLIVAGSRDASIRVWCLPDPADPEYNDPEPDVWLLHTLQGHEKTVRAIDAIGNVLVAGSYDNAVSVWDLETGQLAHRMEGHENQVTCIALHSASNRCFSGSLDNTIRVWDTVTGECIKVLKKHYDNVHSLTLTTDYLVSASADGNVRIWSLDSLECEQIIICYPLGAKHLFADDNMLLTGSIQGVQMWNIKTGRLVKDLITDIDCVQHMVVDERRCVTVTCTNDIIGFRVLDFGAEPKEVELEDNTDEAVEFTDIVEDSKSSKETKDTEKVQVEEPAEEVEARDVNDIIYQDENKPNTIIFNREEIAV</sequence>
<feature type="repeat" description="WD" evidence="3">
    <location>
        <begin position="163"/>
        <end position="202"/>
    </location>
</feature>
<feature type="repeat" description="WD" evidence="3">
    <location>
        <begin position="245"/>
        <end position="284"/>
    </location>
</feature>
<dbReference type="PRINTS" id="PR00320">
    <property type="entry name" value="GPROTEINBRPT"/>
</dbReference>
<dbReference type="VEuPathDB" id="FungiDB:PHYBLDRAFT_131023"/>
<evidence type="ECO:0000313" key="6">
    <source>
        <dbReference type="Proteomes" id="UP000077315"/>
    </source>
</evidence>
<dbReference type="InterPro" id="IPR015943">
    <property type="entry name" value="WD40/YVTN_repeat-like_dom_sf"/>
</dbReference>